<dbReference type="EnsemblMetazoa" id="ASIC007629-RA">
    <property type="protein sequence ID" value="ASIC007629-PA"/>
    <property type="gene ID" value="ASIC007629"/>
</dbReference>
<name>A0A084VQ53_ANOSI</name>
<sequence length="91" mass="9638">MEPIISAIAQMGECARSNPHSSPHHCTEIAHCDLTGARFFRLALLITCSGAGASRRRWLDYGCLGSAKVIDLLRSSSQSPAGAPAHTSMDA</sequence>
<evidence type="ECO:0000313" key="2">
    <source>
        <dbReference type="EnsemblMetazoa" id="ASIC007629-PA"/>
    </source>
</evidence>
<protein>
    <submittedName>
        <fullName evidence="1 2">Uncharacterized protein</fullName>
    </submittedName>
</protein>
<dbReference type="AlphaFoldDB" id="A0A084VQ53"/>
<evidence type="ECO:0000313" key="1">
    <source>
        <dbReference type="EMBL" id="KFB40097.1"/>
    </source>
</evidence>
<dbReference type="Proteomes" id="UP000030765">
    <property type="component" value="Unassembled WGS sequence"/>
</dbReference>
<reference evidence="2" key="2">
    <citation type="submission" date="2020-05" db="UniProtKB">
        <authorList>
            <consortium name="EnsemblMetazoa"/>
        </authorList>
    </citation>
    <scope>IDENTIFICATION</scope>
</reference>
<dbReference type="VEuPathDB" id="VectorBase:ASIC007629"/>
<accession>A0A084VQ53</accession>
<organism evidence="1">
    <name type="scientific">Anopheles sinensis</name>
    <name type="common">Mosquito</name>
    <dbReference type="NCBI Taxonomy" id="74873"/>
    <lineage>
        <taxon>Eukaryota</taxon>
        <taxon>Metazoa</taxon>
        <taxon>Ecdysozoa</taxon>
        <taxon>Arthropoda</taxon>
        <taxon>Hexapoda</taxon>
        <taxon>Insecta</taxon>
        <taxon>Pterygota</taxon>
        <taxon>Neoptera</taxon>
        <taxon>Endopterygota</taxon>
        <taxon>Diptera</taxon>
        <taxon>Nematocera</taxon>
        <taxon>Culicoidea</taxon>
        <taxon>Culicidae</taxon>
        <taxon>Anophelinae</taxon>
        <taxon>Anopheles</taxon>
    </lineage>
</organism>
<gene>
    <name evidence="1" type="ORF">ZHAS_00007629</name>
</gene>
<reference evidence="1 3" key="1">
    <citation type="journal article" date="2014" name="BMC Genomics">
        <title>Genome sequence of Anopheles sinensis provides insight into genetics basis of mosquito competence for malaria parasites.</title>
        <authorList>
            <person name="Zhou D."/>
            <person name="Zhang D."/>
            <person name="Ding G."/>
            <person name="Shi L."/>
            <person name="Hou Q."/>
            <person name="Ye Y."/>
            <person name="Xu Y."/>
            <person name="Zhou H."/>
            <person name="Xiong C."/>
            <person name="Li S."/>
            <person name="Yu J."/>
            <person name="Hong S."/>
            <person name="Yu X."/>
            <person name="Zou P."/>
            <person name="Chen C."/>
            <person name="Chang X."/>
            <person name="Wang W."/>
            <person name="Lv Y."/>
            <person name="Sun Y."/>
            <person name="Ma L."/>
            <person name="Shen B."/>
            <person name="Zhu C."/>
        </authorList>
    </citation>
    <scope>NUCLEOTIDE SEQUENCE [LARGE SCALE GENOMIC DNA]</scope>
</reference>
<proteinExistence type="predicted"/>
<dbReference type="EMBL" id="ATLV01015129">
    <property type="status" value="NOT_ANNOTATED_CDS"/>
    <property type="molecule type" value="Genomic_DNA"/>
</dbReference>
<dbReference type="EMBL" id="KE525003">
    <property type="protein sequence ID" value="KFB40097.1"/>
    <property type="molecule type" value="Genomic_DNA"/>
</dbReference>
<evidence type="ECO:0000313" key="3">
    <source>
        <dbReference type="Proteomes" id="UP000030765"/>
    </source>
</evidence>
<keyword evidence="3" id="KW-1185">Reference proteome</keyword>